<accession>A0A017S0E0</accession>
<keyword evidence="3" id="KW-0378">Hydrolase</keyword>
<dbReference type="GO" id="GO:0016787">
    <property type="term" value="F:hydrolase activity"/>
    <property type="evidence" value="ECO:0007669"/>
    <property type="project" value="UniProtKB-KW"/>
</dbReference>
<evidence type="ECO:0000256" key="4">
    <source>
        <dbReference type="ARBA" id="ARBA00022833"/>
    </source>
</evidence>
<keyword evidence="4" id="KW-0862">Zinc</keyword>
<dbReference type="Gene3D" id="3.60.15.10">
    <property type="entry name" value="Ribonuclease Z/Hydroxyacylglutathione hydrolase-like"/>
    <property type="match status" value="1"/>
</dbReference>
<dbReference type="PANTHER" id="PTHR46233">
    <property type="entry name" value="HYDROXYACYLGLUTATHIONE HYDROLASE GLOC"/>
    <property type="match status" value="1"/>
</dbReference>
<dbReference type="SUPFAM" id="SSF56281">
    <property type="entry name" value="Metallo-hydrolase/oxidoreductase"/>
    <property type="match status" value="1"/>
</dbReference>
<dbReference type="SMART" id="SM00849">
    <property type="entry name" value="Lactamase_B"/>
    <property type="match status" value="1"/>
</dbReference>
<keyword evidence="7" id="KW-1185">Reference proteome</keyword>
<dbReference type="InterPro" id="IPR051453">
    <property type="entry name" value="MBL_Glyoxalase_II"/>
</dbReference>
<dbReference type="Pfam" id="PF00753">
    <property type="entry name" value="Lactamase_B"/>
    <property type="match status" value="1"/>
</dbReference>
<evidence type="ECO:0000256" key="2">
    <source>
        <dbReference type="ARBA" id="ARBA00022723"/>
    </source>
</evidence>
<evidence type="ECO:0000259" key="5">
    <source>
        <dbReference type="SMART" id="SM00849"/>
    </source>
</evidence>
<proteinExistence type="predicted"/>
<protein>
    <submittedName>
        <fullName evidence="6">Beta-lactamase</fullName>
    </submittedName>
</protein>
<feature type="domain" description="Metallo-beta-lactamase" evidence="5">
    <location>
        <begin position="12"/>
        <end position="188"/>
    </location>
</feature>
<dbReference type="PANTHER" id="PTHR46233:SF3">
    <property type="entry name" value="HYDROXYACYLGLUTATHIONE HYDROLASE GLOC"/>
    <property type="match status" value="1"/>
</dbReference>
<evidence type="ECO:0000256" key="3">
    <source>
        <dbReference type="ARBA" id="ARBA00022801"/>
    </source>
</evidence>
<dbReference type="Proteomes" id="UP000019681">
    <property type="component" value="Unassembled WGS sequence"/>
</dbReference>
<evidence type="ECO:0000313" key="6">
    <source>
        <dbReference type="EMBL" id="EYE89635.1"/>
    </source>
</evidence>
<comment type="cofactor">
    <cofactor evidence="1">
        <name>Zn(2+)</name>
        <dbReference type="ChEBI" id="CHEBI:29105"/>
    </cofactor>
</comment>
<dbReference type="GO" id="GO:0046872">
    <property type="term" value="F:metal ion binding"/>
    <property type="evidence" value="ECO:0007669"/>
    <property type="project" value="UniProtKB-KW"/>
</dbReference>
<reference evidence="6 7" key="1">
    <citation type="journal article" date="2014" name="Genome Announc.">
        <title>Draft Genome Sequence of Fervidicella metallireducens Strain AeBT, an Iron-Reducing Thermoanaerobe from the Great Artesian Basin.</title>
        <authorList>
            <person name="Patel B.K."/>
        </authorList>
    </citation>
    <scope>NUCLEOTIDE SEQUENCE [LARGE SCALE GENOMIC DNA]</scope>
    <source>
        <strain evidence="6 7">AeB</strain>
    </source>
</reference>
<comment type="caution">
    <text evidence="6">The sequence shown here is derived from an EMBL/GenBank/DDBJ whole genome shotgun (WGS) entry which is preliminary data.</text>
</comment>
<dbReference type="InterPro" id="IPR001279">
    <property type="entry name" value="Metallo-B-lactamas"/>
</dbReference>
<gene>
    <name evidence="6" type="ORF">Q428_01030</name>
</gene>
<dbReference type="EMBL" id="AZQP01000002">
    <property type="protein sequence ID" value="EYE89635.1"/>
    <property type="molecule type" value="Genomic_DNA"/>
</dbReference>
<sequence length="204" mass="22782">MILEVFPLGAFQSNCYIVADEDLKEGILIDIGGDPDTILKRCEKLGIKLKYILLTHGHGDHIAGVKEVKDKTGVKVLLHRNDEYLVKGANAELSRLFTSIHPFDIDIYVCEGDKFKIGEMDIEVIETPGHTPGGVCYKIGDIIFTGDTIFNGSIGRTDFPFASHEELVLSIKNKIMKFSDETKLYPGHGPYTTVGYERKYNPFL</sequence>
<dbReference type="RefSeq" id="WP_035377357.1">
    <property type="nucleotide sequence ID" value="NZ_AZQP01000002.1"/>
</dbReference>
<evidence type="ECO:0000256" key="1">
    <source>
        <dbReference type="ARBA" id="ARBA00001947"/>
    </source>
</evidence>
<name>A0A017S0E0_9CLOT</name>
<dbReference type="CDD" id="cd06262">
    <property type="entry name" value="metallo-hydrolase-like_MBL-fold"/>
    <property type="match status" value="1"/>
</dbReference>
<dbReference type="AlphaFoldDB" id="A0A017S0E0"/>
<organism evidence="6 7">
    <name type="scientific">Fervidicella metallireducens AeB</name>
    <dbReference type="NCBI Taxonomy" id="1403537"/>
    <lineage>
        <taxon>Bacteria</taxon>
        <taxon>Bacillati</taxon>
        <taxon>Bacillota</taxon>
        <taxon>Clostridia</taxon>
        <taxon>Eubacteriales</taxon>
        <taxon>Clostridiaceae</taxon>
        <taxon>Fervidicella</taxon>
    </lineage>
</organism>
<dbReference type="OrthoDB" id="9802248at2"/>
<keyword evidence="2" id="KW-0479">Metal-binding</keyword>
<dbReference type="InterPro" id="IPR036866">
    <property type="entry name" value="RibonucZ/Hydroxyglut_hydro"/>
</dbReference>
<dbReference type="STRING" id="1403537.Q428_01030"/>
<evidence type="ECO:0000313" key="7">
    <source>
        <dbReference type="Proteomes" id="UP000019681"/>
    </source>
</evidence>